<dbReference type="EMBL" id="DWVP01000020">
    <property type="protein sequence ID" value="HJC85605.1"/>
    <property type="molecule type" value="Genomic_DNA"/>
</dbReference>
<gene>
    <name evidence="8" type="ORF">H9751_08685</name>
</gene>
<organism evidence="8 9">
    <name type="scientific">Candidatus Corynebacterium faecigallinarum</name>
    <dbReference type="NCBI Taxonomy" id="2838528"/>
    <lineage>
        <taxon>Bacteria</taxon>
        <taxon>Bacillati</taxon>
        <taxon>Actinomycetota</taxon>
        <taxon>Actinomycetes</taxon>
        <taxon>Mycobacteriales</taxon>
        <taxon>Corynebacteriaceae</taxon>
        <taxon>Corynebacterium</taxon>
    </lineage>
</organism>
<dbReference type="AlphaFoldDB" id="A0A9D2TQN5"/>
<proteinExistence type="inferred from homology"/>
<feature type="compositionally biased region" description="Acidic residues" evidence="6">
    <location>
        <begin position="35"/>
        <end position="76"/>
    </location>
</feature>
<evidence type="ECO:0000256" key="7">
    <source>
        <dbReference type="SAM" id="SignalP"/>
    </source>
</evidence>
<evidence type="ECO:0000256" key="4">
    <source>
        <dbReference type="ARBA" id="ARBA00023125"/>
    </source>
</evidence>
<feature type="chain" id="PRO_5038767408" evidence="7">
    <location>
        <begin position="34"/>
        <end position="198"/>
    </location>
</feature>
<dbReference type="GO" id="GO:0003677">
    <property type="term" value="F:DNA binding"/>
    <property type="evidence" value="ECO:0007669"/>
    <property type="project" value="UniProtKB-KW"/>
</dbReference>
<dbReference type="Pfam" id="PF00960">
    <property type="entry name" value="Neocarzinostat"/>
    <property type="match status" value="1"/>
</dbReference>
<dbReference type="SUPFAM" id="SSF49319">
    <property type="entry name" value="Actinoxanthin-like"/>
    <property type="match status" value="1"/>
</dbReference>
<keyword evidence="4" id="KW-0238">DNA-binding</keyword>
<evidence type="ECO:0000256" key="5">
    <source>
        <dbReference type="ARBA" id="ARBA00023157"/>
    </source>
</evidence>
<evidence type="ECO:0000256" key="6">
    <source>
        <dbReference type="SAM" id="MobiDB-lite"/>
    </source>
</evidence>
<reference evidence="8" key="1">
    <citation type="journal article" date="2021" name="PeerJ">
        <title>Extensive microbial diversity within the chicken gut microbiome revealed by metagenomics and culture.</title>
        <authorList>
            <person name="Gilroy R."/>
            <person name="Ravi A."/>
            <person name="Getino M."/>
            <person name="Pursley I."/>
            <person name="Horton D.L."/>
            <person name="Alikhan N.F."/>
            <person name="Baker D."/>
            <person name="Gharbi K."/>
            <person name="Hall N."/>
            <person name="Watson M."/>
            <person name="Adriaenssens E.M."/>
            <person name="Foster-Nyarko E."/>
            <person name="Jarju S."/>
            <person name="Secka A."/>
            <person name="Antonio M."/>
            <person name="Oren A."/>
            <person name="Chaudhuri R.R."/>
            <person name="La Ragione R."/>
            <person name="Hildebrand F."/>
            <person name="Pallen M.J."/>
        </authorList>
    </citation>
    <scope>NUCLEOTIDE SEQUENCE</scope>
    <source>
        <strain evidence="8">ChiHjej13B12-4958</strain>
    </source>
</reference>
<comment type="caution">
    <text evidence="8">The sequence shown here is derived from an EMBL/GenBank/DDBJ whole genome shotgun (WGS) entry which is preliminary data.</text>
</comment>
<keyword evidence="3" id="KW-0044">Antibiotic</keyword>
<evidence type="ECO:0000256" key="1">
    <source>
        <dbReference type="ARBA" id="ARBA00010648"/>
    </source>
</evidence>
<evidence type="ECO:0000256" key="3">
    <source>
        <dbReference type="ARBA" id="ARBA00023022"/>
    </source>
</evidence>
<dbReference type="InterPro" id="IPR002186">
    <property type="entry name" value="Neocarzinostatin_fam"/>
</dbReference>
<keyword evidence="2" id="KW-0929">Antimicrobial</keyword>
<sequence>MSIRLTRTTGTARPVRRAAALAAAAVLTVGVAACGDDDDSDDDAADDTAVEQPADDDADEADDTDDGDDDGDDVGDVDGISADKTDDLADGDTITVTLTDLDTDQGYYLGICAAEGAAGGPPTCTGGREDSAWIAAEGEERATDHFDAEGNAEVELDVKATSEDGSLDCTTDSCVVKLFGDHQSGFGDVAELPVSFAS</sequence>
<evidence type="ECO:0000313" key="8">
    <source>
        <dbReference type="EMBL" id="HJC85605.1"/>
    </source>
</evidence>
<keyword evidence="7" id="KW-0732">Signal</keyword>
<accession>A0A9D2TQN5</accession>
<comment type="similarity">
    <text evidence="1">Belongs to the neocarzinostatin family.</text>
</comment>
<dbReference type="PROSITE" id="PS51257">
    <property type="entry name" value="PROKAR_LIPOPROTEIN"/>
    <property type="match status" value="1"/>
</dbReference>
<dbReference type="Gene3D" id="2.60.40.230">
    <property type="entry name" value="Neocarzinostatin-like"/>
    <property type="match status" value="1"/>
</dbReference>
<dbReference type="GO" id="GO:0042742">
    <property type="term" value="P:defense response to bacterium"/>
    <property type="evidence" value="ECO:0007669"/>
    <property type="project" value="UniProtKB-KW"/>
</dbReference>
<protein>
    <submittedName>
        <fullName evidence="8">Thiamine biosynthesis protein</fullName>
    </submittedName>
</protein>
<reference evidence="8" key="2">
    <citation type="submission" date="2021-04" db="EMBL/GenBank/DDBJ databases">
        <authorList>
            <person name="Gilroy R."/>
        </authorList>
    </citation>
    <scope>NUCLEOTIDE SEQUENCE</scope>
    <source>
        <strain evidence="8">ChiHjej13B12-4958</strain>
    </source>
</reference>
<feature type="region of interest" description="Disordered" evidence="6">
    <location>
        <begin position="33"/>
        <end position="88"/>
    </location>
</feature>
<dbReference type="InterPro" id="IPR027273">
    <property type="entry name" value="Neocarzinostatin-like"/>
</dbReference>
<name>A0A9D2TQN5_9CORY</name>
<evidence type="ECO:0000313" key="9">
    <source>
        <dbReference type="Proteomes" id="UP000823858"/>
    </source>
</evidence>
<evidence type="ECO:0000256" key="2">
    <source>
        <dbReference type="ARBA" id="ARBA00022529"/>
    </source>
</evidence>
<dbReference type="Proteomes" id="UP000823858">
    <property type="component" value="Unassembled WGS sequence"/>
</dbReference>
<keyword evidence="5" id="KW-1015">Disulfide bond</keyword>
<feature type="signal peptide" evidence="7">
    <location>
        <begin position="1"/>
        <end position="33"/>
    </location>
</feature>